<comment type="similarity">
    <text evidence="2">Belongs to the bacterial solute-binding protein 5 family.</text>
</comment>
<dbReference type="PANTHER" id="PTHR30290">
    <property type="entry name" value="PERIPLASMIC BINDING COMPONENT OF ABC TRANSPORTER"/>
    <property type="match status" value="1"/>
</dbReference>
<dbReference type="InterPro" id="IPR000914">
    <property type="entry name" value="SBP_5_dom"/>
</dbReference>
<evidence type="ECO:0000256" key="4">
    <source>
        <dbReference type="ARBA" id="ARBA00022729"/>
    </source>
</evidence>
<dbReference type="Gene3D" id="3.10.105.10">
    <property type="entry name" value="Dipeptide-binding Protein, Domain 3"/>
    <property type="match status" value="1"/>
</dbReference>
<evidence type="ECO:0000256" key="3">
    <source>
        <dbReference type="ARBA" id="ARBA00022448"/>
    </source>
</evidence>
<dbReference type="InterPro" id="IPR039424">
    <property type="entry name" value="SBP_5"/>
</dbReference>
<keyword evidence="4 5" id="KW-0732">Signal</keyword>
<dbReference type="PANTHER" id="PTHR30290:SF9">
    <property type="entry name" value="OLIGOPEPTIDE-BINDING PROTEIN APPA"/>
    <property type="match status" value="1"/>
</dbReference>
<evidence type="ECO:0000256" key="1">
    <source>
        <dbReference type="ARBA" id="ARBA00004418"/>
    </source>
</evidence>
<dbReference type="GO" id="GO:0015833">
    <property type="term" value="P:peptide transport"/>
    <property type="evidence" value="ECO:0007669"/>
    <property type="project" value="TreeGrafter"/>
</dbReference>
<dbReference type="GO" id="GO:0030288">
    <property type="term" value="C:outer membrane-bounded periplasmic space"/>
    <property type="evidence" value="ECO:0007669"/>
    <property type="project" value="UniProtKB-ARBA"/>
</dbReference>
<dbReference type="AlphaFoldDB" id="A0A940MZ16"/>
<reference evidence="7" key="1">
    <citation type="submission" date="2021-03" db="EMBL/GenBank/DDBJ databases">
        <authorList>
            <person name="So Y."/>
        </authorList>
    </citation>
    <scope>NUCLEOTIDE SEQUENCE</scope>
    <source>
        <strain evidence="7">SG15</strain>
    </source>
</reference>
<dbReference type="InterPro" id="IPR030678">
    <property type="entry name" value="Peptide/Ni-bd"/>
</dbReference>
<accession>A0A940MZ16</accession>
<comment type="subcellular location">
    <subcellularLocation>
        <location evidence="1">Periplasm</location>
    </subcellularLocation>
</comment>
<dbReference type="GO" id="GO:0043190">
    <property type="term" value="C:ATP-binding cassette (ABC) transporter complex"/>
    <property type="evidence" value="ECO:0007669"/>
    <property type="project" value="InterPro"/>
</dbReference>
<feature type="domain" description="Solute-binding protein family 5" evidence="6">
    <location>
        <begin position="107"/>
        <end position="460"/>
    </location>
</feature>
<evidence type="ECO:0000256" key="2">
    <source>
        <dbReference type="ARBA" id="ARBA00005695"/>
    </source>
</evidence>
<organism evidence="7 8">
    <name type="scientific">Roseomonas indoligenes</name>
    <dbReference type="NCBI Taxonomy" id="2820811"/>
    <lineage>
        <taxon>Bacteria</taxon>
        <taxon>Pseudomonadati</taxon>
        <taxon>Pseudomonadota</taxon>
        <taxon>Alphaproteobacteria</taxon>
        <taxon>Acetobacterales</taxon>
        <taxon>Roseomonadaceae</taxon>
        <taxon>Roseomonas</taxon>
    </lineage>
</organism>
<keyword evidence="8" id="KW-1185">Reference proteome</keyword>
<evidence type="ECO:0000259" key="6">
    <source>
        <dbReference type="Pfam" id="PF00496"/>
    </source>
</evidence>
<evidence type="ECO:0000313" key="8">
    <source>
        <dbReference type="Proteomes" id="UP000677537"/>
    </source>
</evidence>
<gene>
    <name evidence="7" type="ORF">J5Y10_24565</name>
</gene>
<feature type="signal peptide" evidence="5">
    <location>
        <begin position="1"/>
        <end position="29"/>
    </location>
</feature>
<dbReference type="Gene3D" id="3.40.190.10">
    <property type="entry name" value="Periplasmic binding protein-like II"/>
    <property type="match status" value="1"/>
</dbReference>
<dbReference type="RefSeq" id="WP_209376772.1">
    <property type="nucleotide sequence ID" value="NZ_JAGIZA010000024.1"/>
</dbReference>
<evidence type="ECO:0000313" key="7">
    <source>
        <dbReference type="EMBL" id="MBP0495979.1"/>
    </source>
</evidence>
<keyword evidence="3" id="KW-0813">Transport</keyword>
<dbReference type="Gene3D" id="3.90.76.10">
    <property type="entry name" value="Dipeptide-binding Protein, Domain 1"/>
    <property type="match status" value="1"/>
</dbReference>
<evidence type="ECO:0000256" key="5">
    <source>
        <dbReference type="SAM" id="SignalP"/>
    </source>
</evidence>
<dbReference type="SUPFAM" id="SSF53850">
    <property type="entry name" value="Periplasmic binding protein-like II"/>
    <property type="match status" value="1"/>
</dbReference>
<dbReference type="Proteomes" id="UP000677537">
    <property type="component" value="Unassembled WGS sequence"/>
</dbReference>
<dbReference type="PIRSF" id="PIRSF002741">
    <property type="entry name" value="MppA"/>
    <property type="match status" value="1"/>
</dbReference>
<dbReference type="GO" id="GO:1904680">
    <property type="term" value="F:peptide transmembrane transporter activity"/>
    <property type="evidence" value="ECO:0007669"/>
    <property type="project" value="TreeGrafter"/>
</dbReference>
<dbReference type="EMBL" id="JAGIZA010000024">
    <property type="protein sequence ID" value="MBP0495979.1"/>
    <property type="molecule type" value="Genomic_DNA"/>
</dbReference>
<name>A0A940MZ16_9PROT</name>
<dbReference type="CDD" id="cd08513">
    <property type="entry name" value="PBP2_thermophilic_Hb8_like"/>
    <property type="match status" value="1"/>
</dbReference>
<proteinExistence type="inferred from homology"/>
<sequence>MQTPPAAFPRRAAAILVSLMAGASLPAQAQAQAQTRDTLTIGIAQATGTFHPNIESMAAKAYILGFARRPLTGYGPDWRPACFACEAVPTVENGGVVLETMPDGKPGMRVTWRLREDGRWGDGRPVTAEDMRFAWEAGRAFETGFGGAEFYRSAYEFQSSDPRTVTLRFDKVNFEAGSAGGFEPLPAHIDRAIWEADRRNYRSRTAYDTDTANPGLYNGPYRIAAVQPGAGVTLERNAAWAGPAPAFRRINVRVVENSAALEAQLLAGQVDMIAGELGLSLDQAIALEKRARGRFRFEYRPGLVWEHLDLRMDQPPLSDIRVRQALMMAIDRSRIVGSLFENRQPVAATAIHPDDPMIDRSLAPWPFDLARAGALLDEAGWKPGPDGIRRNAAGARLSVDLQTTAGNRSRETVLQVIQGMWRAAGVEARIANQPPRVLFGEALSKRQFSGAVLFAWISSPENVPRSTLHSDEIPRAERNWSGQNYPGYSNPEMDALLEALPQELDADKRRPMWARLQAMTYRDLPALPLWHRAEPHVLPTWLEGVRPTGNMSPSSLWVTDWRVR</sequence>
<feature type="chain" id="PRO_5036677088" evidence="5">
    <location>
        <begin position="30"/>
        <end position="564"/>
    </location>
</feature>
<protein>
    <submittedName>
        <fullName evidence="7">Peptide ABC transporter substrate-binding protein</fullName>
    </submittedName>
</protein>
<comment type="caution">
    <text evidence="7">The sequence shown here is derived from an EMBL/GenBank/DDBJ whole genome shotgun (WGS) entry which is preliminary data.</text>
</comment>
<dbReference type="Pfam" id="PF00496">
    <property type="entry name" value="SBP_bac_5"/>
    <property type="match status" value="1"/>
</dbReference>